<reference evidence="2" key="1">
    <citation type="submission" date="2023-06" db="EMBL/GenBank/DDBJ databases">
        <authorList>
            <person name="Delattre M."/>
        </authorList>
    </citation>
    <scope>NUCLEOTIDE SEQUENCE</scope>
    <source>
        <strain evidence="2">AF72</strain>
    </source>
</reference>
<organism evidence="2 3">
    <name type="scientific">Mesorhabditis spiculigera</name>
    <dbReference type="NCBI Taxonomy" id="96644"/>
    <lineage>
        <taxon>Eukaryota</taxon>
        <taxon>Metazoa</taxon>
        <taxon>Ecdysozoa</taxon>
        <taxon>Nematoda</taxon>
        <taxon>Chromadorea</taxon>
        <taxon>Rhabditida</taxon>
        <taxon>Rhabditina</taxon>
        <taxon>Rhabditomorpha</taxon>
        <taxon>Rhabditoidea</taxon>
        <taxon>Rhabditidae</taxon>
        <taxon>Mesorhabditinae</taxon>
        <taxon>Mesorhabditis</taxon>
    </lineage>
</organism>
<evidence type="ECO:0008006" key="4">
    <source>
        <dbReference type="Google" id="ProtNLM"/>
    </source>
</evidence>
<keyword evidence="1" id="KW-0732">Signal</keyword>
<sequence length="167" mass="18987">MLGSILRFSTVLLALHSTSTAVKWSEYCEAIKSEEHSTFLPERLHHLHGNSGHRLEDDVTEFYELPLLAESPTLDIIEEQLTAAERAKRCDASQLRAPLFSALLPVAPTCRQICHRCFPHSAALCVQRRPKWDLMRTCLCTYDTKSPIAGAVFSFRHDKRVERLLRG</sequence>
<feature type="signal peptide" evidence="1">
    <location>
        <begin position="1"/>
        <end position="21"/>
    </location>
</feature>
<feature type="chain" id="PRO_5041417278" description="Secreted protein" evidence="1">
    <location>
        <begin position="22"/>
        <end position="167"/>
    </location>
</feature>
<name>A0AA36G4G6_9BILA</name>
<evidence type="ECO:0000313" key="3">
    <source>
        <dbReference type="Proteomes" id="UP001177023"/>
    </source>
</evidence>
<dbReference type="AlphaFoldDB" id="A0AA36G4G6"/>
<comment type="caution">
    <text evidence="2">The sequence shown here is derived from an EMBL/GenBank/DDBJ whole genome shotgun (WGS) entry which is preliminary data.</text>
</comment>
<keyword evidence="3" id="KW-1185">Reference proteome</keyword>
<proteinExistence type="predicted"/>
<dbReference type="EMBL" id="CATQJA010002654">
    <property type="protein sequence ID" value="CAJ0578687.1"/>
    <property type="molecule type" value="Genomic_DNA"/>
</dbReference>
<protein>
    <recommendedName>
        <fullName evidence="4">Secreted protein</fullName>
    </recommendedName>
</protein>
<feature type="non-terminal residue" evidence="2">
    <location>
        <position position="1"/>
    </location>
</feature>
<gene>
    <name evidence="2" type="ORF">MSPICULIGERA_LOCUS16929</name>
</gene>
<evidence type="ECO:0000313" key="2">
    <source>
        <dbReference type="EMBL" id="CAJ0578687.1"/>
    </source>
</evidence>
<accession>A0AA36G4G6</accession>
<evidence type="ECO:0000256" key="1">
    <source>
        <dbReference type="SAM" id="SignalP"/>
    </source>
</evidence>
<dbReference type="Proteomes" id="UP001177023">
    <property type="component" value="Unassembled WGS sequence"/>
</dbReference>